<protein>
    <submittedName>
        <fullName evidence="2">Uncharacterized protein</fullName>
    </submittedName>
</protein>
<proteinExistence type="predicted"/>
<dbReference type="RefSeq" id="WP_256870132.1">
    <property type="nucleotide sequence ID" value="NZ_JAOEGH010000006.1"/>
</dbReference>
<feature type="transmembrane region" description="Helical" evidence="1">
    <location>
        <begin position="89"/>
        <end position="110"/>
    </location>
</feature>
<comment type="caution">
    <text evidence="2">The sequence shown here is derived from an EMBL/GenBank/DDBJ whole genome shotgun (WGS) entry which is preliminary data.</text>
</comment>
<feature type="transmembrane region" description="Helical" evidence="1">
    <location>
        <begin position="58"/>
        <end position="77"/>
    </location>
</feature>
<evidence type="ECO:0000313" key="3">
    <source>
        <dbReference type="Proteomes" id="UP000191686"/>
    </source>
</evidence>
<keyword evidence="1" id="KW-0812">Transmembrane</keyword>
<dbReference type="EMBL" id="JYMX02000002">
    <property type="protein sequence ID" value="MCW3710732.1"/>
    <property type="molecule type" value="Genomic_DNA"/>
</dbReference>
<gene>
    <name evidence="2" type="ORF">UE95_005475</name>
</gene>
<dbReference type="AlphaFoldDB" id="A0ABD4U8R7"/>
<evidence type="ECO:0000256" key="1">
    <source>
        <dbReference type="SAM" id="Phobius"/>
    </source>
</evidence>
<reference evidence="2 3" key="1">
    <citation type="journal article" date="2017" name="Front. Microbiol.">
        <title>Genomics reveals a unique clone of Burkholderia cenocepacia harbouring an actively excising novel genomic island.</title>
        <authorList>
            <person name="Patil P."/>
            <person name="Mali S."/>
            <person name="Midha S."/>
            <person name="Gautam V."/>
            <person name="Dash L."/>
            <person name="Kumar S."/>
            <person name="Shastri J."/>
            <person name="Singhal L."/>
            <person name="Patil P.B."/>
        </authorList>
    </citation>
    <scope>NUCLEOTIDE SEQUENCE [LARGE SCALE GENOMIC DNA]</scope>
    <source>
        <strain evidence="2 3">BC-19</strain>
    </source>
</reference>
<dbReference type="Proteomes" id="UP000191686">
    <property type="component" value="Unassembled WGS sequence"/>
</dbReference>
<reference evidence="2 3" key="2">
    <citation type="journal article" date="2017" name="Front. Microbiol.">
        <title>Genomics Reveals a Unique Clone of Burkholderia cenocepacia Harboring an Actively Excising Novel Genomic Island.</title>
        <authorList>
            <person name="Patil P.P."/>
            <person name="Mali S."/>
            <person name="Midha S."/>
            <person name="Gautam V."/>
            <person name="Dash L."/>
            <person name="Kumar S."/>
            <person name="Shastri J."/>
            <person name="Singhal L."/>
            <person name="Patil P.B."/>
        </authorList>
    </citation>
    <scope>NUCLEOTIDE SEQUENCE [LARGE SCALE GENOMIC DNA]</scope>
    <source>
        <strain evidence="2 3">BC-19</strain>
    </source>
</reference>
<evidence type="ECO:0000313" key="2">
    <source>
        <dbReference type="EMBL" id="MCW3710732.1"/>
    </source>
</evidence>
<organism evidence="2 3">
    <name type="scientific">Burkholderia cenocepacia</name>
    <dbReference type="NCBI Taxonomy" id="95486"/>
    <lineage>
        <taxon>Bacteria</taxon>
        <taxon>Pseudomonadati</taxon>
        <taxon>Pseudomonadota</taxon>
        <taxon>Betaproteobacteria</taxon>
        <taxon>Burkholderiales</taxon>
        <taxon>Burkholderiaceae</taxon>
        <taxon>Burkholderia</taxon>
        <taxon>Burkholderia cepacia complex</taxon>
    </lineage>
</organism>
<accession>A0ABD4U8R7</accession>
<name>A0ABD4U8R7_9BURK</name>
<keyword evidence="1" id="KW-0472">Membrane</keyword>
<sequence length="170" mass="18316">MKKANRFNQTEAGIKFDNAVGGLVAGVAQYGSSALEQMEKAGVKLSESTAKVGRFLDIVGRFGGAIVGLVSAAIDAYHAYDELEHGNILMFALYTTSALIGGALVVAAFLGSVLTLPLLLLAALIGVLINYFKSREVDDWLEQCYFGIKATSERFEHLEEDRKAFTAIFS</sequence>
<keyword evidence="1" id="KW-1133">Transmembrane helix</keyword>